<dbReference type="InterPro" id="IPR036047">
    <property type="entry name" value="F-box-like_dom_sf"/>
</dbReference>
<dbReference type="RefSeq" id="XP_070863667.1">
    <property type="nucleotide sequence ID" value="XM_071014274.1"/>
</dbReference>
<feature type="compositionally biased region" description="Pro residues" evidence="1">
    <location>
        <begin position="56"/>
        <end position="72"/>
    </location>
</feature>
<dbReference type="Proteomes" id="UP001600064">
    <property type="component" value="Unassembled WGS sequence"/>
</dbReference>
<accession>A0ABR4D3I3</accession>
<sequence length="307" mass="33936">MIEVFSDNVTPPEMTPSPFSSEDCSRGANKRTPRRAQTYDENFLPSHLFALVASPVPSPSPSSSPSPSPPTPDNGLHAPSAPPSQPAAEGDQDADRQRAPTRRPPLGPPRRSYSVTDKPPGPHRRHRHRHRHGRPDYDHGLSLMGLPAELHYVIMSFLDPIDSTCLGLTSKHFYAMHRRLHGTVPLTARRDGPNDLEWAWHWAGSVVPKEGPARGTPRGAPGGQEEKTALARLRVRGHGYCRMCGVTRCELHKHVQEWVGEGLEYCSVKQKFGPVAPEGARSYCYMSRPGDPSRCGRHKGKSTVQLR</sequence>
<feature type="compositionally biased region" description="Basic residues" evidence="1">
    <location>
        <begin position="121"/>
        <end position="133"/>
    </location>
</feature>
<dbReference type="EMBL" id="JAZGUE010000007">
    <property type="protein sequence ID" value="KAL2264940.1"/>
    <property type="molecule type" value="Genomic_DNA"/>
</dbReference>
<proteinExistence type="predicted"/>
<evidence type="ECO:0008006" key="4">
    <source>
        <dbReference type="Google" id="ProtNLM"/>
    </source>
</evidence>
<evidence type="ECO:0000313" key="3">
    <source>
        <dbReference type="Proteomes" id="UP001600064"/>
    </source>
</evidence>
<organism evidence="2 3">
    <name type="scientific">Remersonia thermophila</name>
    <dbReference type="NCBI Taxonomy" id="72144"/>
    <lineage>
        <taxon>Eukaryota</taxon>
        <taxon>Fungi</taxon>
        <taxon>Dikarya</taxon>
        <taxon>Ascomycota</taxon>
        <taxon>Pezizomycotina</taxon>
        <taxon>Sordariomycetes</taxon>
        <taxon>Sordariomycetidae</taxon>
        <taxon>Sordariales</taxon>
        <taxon>Sordariales incertae sedis</taxon>
        <taxon>Remersonia</taxon>
    </lineage>
</organism>
<evidence type="ECO:0000313" key="2">
    <source>
        <dbReference type="EMBL" id="KAL2264940.1"/>
    </source>
</evidence>
<dbReference type="GeneID" id="98128918"/>
<gene>
    <name evidence="2" type="ORF">VTJ83DRAFT_7450</name>
</gene>
<protein>
    <recommendedName>
        <fullName evidence="4">F-box domain-containing protein</fullName>
    </recommendedName>
</protein>
<evidence type="ECO:0000256" key="1">
    <source>
        <dbReference type="SAM" id="MobiDB-lite"/>
    </source>
</evidence>
<keyword evidence="3" id="KW-1185">Reference proteome</keyword>
<name>A0ABR4D3I3_9PEZI</name>
<feature type="region of interest" description="Disordered" evidence="1">
    <location>
        <begin position="1"/>
        <end position="136"/>
    </location>
</feature>
<reference evidence="2 3" key="1">
    <citation type="journal article" date="2024" name="Commun. Biol.">
        <title>Comparative genomic analysis of thermophilic fungi reveals convergent evolutionary adaptations and gene losses.</title>
        <authorList>
            <person name="Steindorff A.S."/>
            <person name="Aguilar-Pontes M.V."/>
            <person name="Robinson A.J."/>
            <person name="Andreopoulos B."/>
            <person name="LaButti K."/>
            <person name="Kuo A."/>
            <person name="Mondo S."/>
            <person name="Riley R."/>
            <person name="Otillar R."/>
            <person name="Haridas S."/>
            <person name="Lipzen A."/>
            <person name="Grimwood J."/>
            <person name="Schmutz J."/>
            <person name="Clum A."/>
            <person name="Reid I.D."/>
            <person name="Moisan M.C."/>
            <person name="Butler G."/>
            <person name="Nguyen T.T.M."/>
            <person name="Dewar K."/>
            <person name="Conant G."/>
            <person name="Drula E."/>
            <person name="Henrissat B."/>
            <person name="Hansel C."/>
            <person name="Singer S."/>
            <person name="Hutchinson M.I."/>
            <person name="de Vries R.P."/>
            <person name="Natvig D.O."/>
            <person name="Powell A.J."/>
            <person name="Tsang A."/>
            <person name="Grigoriev I.V."/>
        </authorList>
    </citation>
    <scope>NUCLEOTIDE SEQUENCE [LARGE SCALE GENOMIC DNA]</scope>
    <source>
        <strain evidence="2 3">ATCC 22073</strain>
    </source>
</reference>
<comment type="caution">
    <text evidence="2">The sequence shown here is derived from an EMBL/GenBank/DDBJ whole genome shotgun (WGS) entry which is preliminary data.</text>
</comment>
<dbReference type="SUPFAM" id="SSF81383">
    <property type="entry name" value="F-box domain"/>
    <property type="match status" value="1"/>
</dbReference>